<keyword evidence="3" id="KW-1185">Reference proteome</keyword>
<feature type="compositionally biased region" description="Basic and acidic residues" evidence="1">
    <location>
        <begin position="77"/>
        <end position="86"/>
    </location>
</feature>
<evidence type="ECO:0000256" key="1">
    <source>
        <dbReference type="SAM" id="MobiDB-lite"/>
    </source>
</evidence>
<proteinExistence type="predicted"/>
<name>A0A543D3N8_9PSEU</name>
<reference evidence="2 3" key="1">
    <citation type="submission" date="2019-06" db="EMBL/GenBank/DDBJ databases">
        <title>Sequencing the genomes of 1000 actinobacteria strains.</title>
        <authorList>
            <person name="Klenk H.-P."/>
        </authorList>
    </citation>
    <scope>NUCLEOTIDE SEQUENCE [LARGE SCALE GENOMIC DNA]</scope>
    <source>
        <strain evidence="2 3">DSM 45301</strain>
    </source>
</reference>
<dbReference type="EMBL" id="VFPA01000005">
    <property type="protein sequence ID" value="TQM03788.1"/>
    <property type="molecule type" value="Genomic_DNA"/>
</dbReference>
<dbReference type="AlphaFoldDB" id="A0A543D3N8"/>
<accession>A0A543D3N8</accession>
<feature type="region of interest" description="Disordered" evidence="1">
    <location>
        <begin position="1"/>
        <end position="86"/>
    </location>
</feature>
<feature type="compositionally biased region" description="Basic and acidic residues" evidence="1">
    <location>
        <begin position="24"/>
        <end position="41"/>
    </location>
</feature>
<comment type="caution">
    <text evidence="2">The sequence shown here is derived from an EMBL/GenBank/DDBJ whole genome shotgun (WGS) entry which is preliminary data.</text>
</comment>
<organism evidence="2 3">
    <name type="scientific">Pseudonocardia kunmingensis</name>
    <dbReference type="NCBI Taxonomy" id="630975"/>
    <lineage>
        <taxon>Bacteria</taxon>
        <taxon>Bacillati</taxon>
        <taxon>Actinomycetota</taxon>
        <taxon>Actinomycetes</taxon>
        <taxon>Pseudonocardiales</taxon>
        <taxon>Pseudonocardiaceae</taxon>
        <taxon>Pseudonocardia</taxon>
    </lineage>
</organism>
<dbReference type="Proteomes" id="UP000315677">
    <property type="component" value="Unassembled WGS sequence"/>
</dbReference>
<sequence length="86" mass="8957">MIGYPRGMHGSSEPDVEVDPQVARSRDTGGVDPDRKPHPDDEGVDPDGPSTTGTDENEQFVGRTAGQDAGYTGETGAEARAEGGSR</sequence>
<protein>
    <submittedName>
        <fullName evidence="2">Uncharacterized protein</fullName>
    </submittedName>
</protein>
<gene>
    <name evidence="2" type="ORF">FB558_6813</name>
</gene>
<evidence type="ECO:0000313" key="3">
    <source>
        <dbReference type="Proteomes" id="UP000315677"/>
    </source>
</evidence>
<evidence type="ECO:0000313" key="2">
    <source>
        <dbReference type="EMBL" id="TQM03788.1"/>
    </source>
</evidence>